<keyword evidence="9" id="KW-1185">Reference proteome</keyword>
<dbReference type="Pfam" id="PF10198">
    <property type="entry name" value="Ada3"/>
    <property type="match status" value="1"/>
</dbReference>
<feature type="region of interest" description="Disordered" evidence="7">
    <location>
        <begin position="292"/>
        <end position="333"/>
    </location>
</feature>
<comment type="similarity">
    <text evidence="2">Belongs to the NGG1 family.</text>
</comment>
<evidence type="ECO:0000256" key="2">
    <source>
        <dbReference type="ARBA" id="ARBA00005330"/>
    </source>
</evidence>
<keyword evidence="5" id="KW-0539">Nucleus</keyword>
<evidence type="ECO:0000313" key="8">
    <source>
        <dbReference type="EMBL" id="ORX69905.1"/>
    </source>
</evidence>
<comment type="subcellular location">
    <subcellularLocation>
        <location evidence="1">Nucleus</location>
    </subcellularLocation>
</comment>
<dbReference type="PANTHER" id="PTHR13556:SF2">
    <property type="entry name" value="TRANSCRIPTIONAL ADAPTER 3"/>
    <property type="match status" value="1"/>
</dbReference>
<keyword evidence="4" id="KW-0804">Transcription</keyword>
<evidence type="ECO:0008006" key="10">
    <source>
        <dbReference type="Google" id="ProtNLM"/>
    </source>
</evidence>
<sequence>MVEGFIQFSLSEVQRTSIIGALTAHGDGSVKVPSLSELQQLQEELERIVQRTTARSTQLEKAQLQFNALRDKDAARAHEPRGKDITHGISQAAASTSTPSPDHPASKRVKLEVQAPKPEPPAPEVDQVEEESSVISSGTINPAGVGNGKRVESKDTGSPVPPKAKHSAGTPVQDDFSRVKIPNQVPIHQFWTSLDPYFRAITDEDLAYLESTPDDQESYVIPKLGRFYAYKWAEEEVALLKAESRGKVMPEKSFAGTDLVNSDMSLNSARLAPLTERIISALVVEQLLSGDDKTDGSGKVKSEDPATNHAGSRSDDGASDAGDDLRQLSSSGDAVPLEERLKRELRYIGILDDDDVNWSDREDDEVCVTLRSLQRQLHEQVKLNKARKERLLPIAKEYIGYQEYTQVIEELDKQVEQSYVKRHRLTKSRKRKSASVKPVALSDNAVNAMDRRRRVIQAIGHLFPAEKFALPTQSIF</sequence>
<reference evidence="8 9" key="1">
    <citation type="submission" date="2016-07" db="EMBL/GenBank/DDBJ databases">
        <title>Pervasive Adenine N6-methylation of Active Genes in Fungi.</title>
        <authorList>
            <consortium name="DOE Joint Genome Institute"/>
            <person name="Mondo S.J."/>
            <person name="Dannebaum R.O."/>
            <person name="Kuo R.C."/>
            <person name="Labutti K."/>
            <person name="Haridas S."/>
            <person name="Kuo A."/>
            <person name="Salamov A."/>
            <person name="Ahrendt S.R."/>
            <person name="Lipzen A."/>
            <person name="Sullivan W."/>
            <person name="Andreopoulos W.B."/>
            <person name="Clum A."/>
            <person name="Lindquist E."/>
            <person name="Daum C."/>
            <person name="Ramamoorthy G.K."/>
            <person name="Gryganskyi A."/>
            <person name="Culley D."/>
            <person name="Magnuson J.K."/>
            <person name="James T.Y."/>
            <person name="O'Malley M.A."/>
            <person name="Stajich J.E."/>
            <person name="Spatafora J.W."/>
            <person name="Visel A."/>
            <person name="Grigoriev I.V."/>
        </authorList>
    </citation>
    <scope>NUCLEOTIDE SEQUENCE [LARGE SCALE GENOMIC DNA]</scope>
    <source>
        <strain evidence="8 9">ATCC 12442</strain>
    </source>
</reference>
<keyword evidence="3" id="KW-0805">Transcription regulation</keyword>
<feature type="non-terminal residue" evidence="8">
    <location>
        <position position="476"/>
    </location>
</feature>
<organism evidence="8 9">
    <name type="scientific">Linderina pennispora</name>
    <dbReference type="NCBI Taxonomy" id="61395"/>
    <lineage>
        <taxon>Eukaryota</taxon>
        <taxon>Fungi</taxon>
        <taxon>Fungi incertae sedis</taxon>
        <taxon>Zoopagomycota</taxon>
        <taxon>Kickxellomycotina</taxon>
        <taxon>Kickxellomycetes</taxon>
        <taxon>Kickxellales</taxon>
        <taxon>Kickxellaceae</taxon>
        <taxon>Linderina</taxon>
    </lineage>
</organism>
<evidence type="ECO:0000256" key="6">
    <source>
        <dbReference type="SAM" id="Coils"/>
    </source>
</evidence>
<evidence type="ECO:0000256" key="5">
    <source>
        <dbReference type="ARBA" id="ARBA00023242"/>
    </source>
</evidence>
<dbReference type="GeneID" id="63801598"/>
<name>A0A1Y1W928_9FUNG</name>
<dbReference type="AlphaFoldDB" id="A0A1Y1W928"/>
<evidence type="ECO:0000256" key="3">
    <source>
        <dbReference type="ARBA" id="ARBA00023015"/>
    </source>
</evidence>
<dbReference type="GO" id="GO:0003713">
    <property type="term" value="F:transcription coactivator activity"/>
    <property type="evidence" value="ECO:0007669"/>
    <property type="project" value="TreeGrafter"/>
</dbReference>
<dbReference type="OrthoDB" id="1232at2759"/>
<dbReference type="InterPro" id="IPR019340">
    <property type="entry name" value="Histone_AcTrfase_su3"/>
</dbReference>
<comment type="caution">
    <text evidence="8">The sequence shown here is derived from an EMBL/GenBank/DDBJ whole genome shotgun (WGS) entry which is preliminary data.</text>
</comment>
<dbReference type="GO" id="GO:0005634">
    <property type="term" value="C:nucleus"/>
    <property type="evidence" value="ECO:0007669"/>
    <property type="project" value="UniProtKB-SubCell"/>
</dbReference>
<proteinExistence type="inferred from homology"/>
<dbReference type="GO" id="GO:0000124">
    <property type="term" value="C:SAGA complex"/>
    <property type="evidence" value="ECO:0007669"/>
    <property type="project" value="TreeGrafter"/>
</dbReference>
<dbReference type="RefSeq" id="XP_040743543.1">
    <property type="nucleotide sequence ID" value="XM_040884950.1"/>
</dbReference>
<feature type="coiled-coil region" evidence="6">
    <location>
        <begin position="35"/>
        <end position="62"/>
    </location>
</feature>
<evidence type="ECO:0000256" key="1">
    <source>
        <dbReference type="ARBA" id="ARBA00004123"/>
    </source>
</evidence>
<accession>A0A1Y1W928</accession>
<dbReference type="Proteomes" id="UP000193922">
    <property type="component" value="Unassembled WGS sequence"/>
</dbReference>
<keyword evidence="6" id="KW-0175">Coiled coil</keyword>
<feature type="region of interest" description="Disordered" evidence="7">
    <location>
        <begin position="115"/>
        <end position="177"/>
    </location>
</feature>
<feature type="compositionally biased region" description="Basic and acidic residues" evidence="7">
    <location>
        <begin position="292"/>
        <end position="316"/>
    </location>
</feature>
<protein>
    <recommendedName>
        <fullName evidence="10">Histone acetyltransferases subunit 3-domain-containing protein</fullName>
    </recommendedName>
</protein>
<dbReference type="GO" id="GO:0006357">
    <property type="term" value="P:regulation of transcription by RNA polymerase II"/>
    <property type="evidence" value="ECO:0007669"/>
    <property type="project" value="TreeGrafter"/>
</dbReference>
<gene>
    <name evidence="8" type="ORF">DL89DRAFT_234695</name>
</gene>
<evidence type="ECO:0000256" key="4">
    <source>
        <dbReference type="ARBA" id="ARBA00023163"/>
    </source>
</evidence>
<evidence type="ECO:0000256" key="7">
    <source>
        <dbReference type="SAM" id="MobiDB-lite"/>
    </source>
</evidence>
<dbReference type="EMBL" id="MCFD01000006">
    <property type="protein sequence ID" value="ORX69905.1"/>
    <property type="molecule type" value="Genomic_DNA"/>
</dbReference>
<dbReference type="STRING" id="61395.A0A1Y1W928"/>
<dbReference type="PANTHER" id="PTHR13556">
    <property type="entry name" value="TRANSCRIPTIONAL ADAPTER 3-RELATED"/>
    <property type="match status" value="1"/>
</dbReference>
<evidence type="ECO:0000313" key="9">
    <source>
        <dbReference type="Proteomes" id="UP000193922"/>
    </source>
</evidence>